<evidence type="ECO:0000313" key="3">
    <source>
        <dbReference type="Proteomes" id="UP000054018"/>
    </source>
</evidence>
<dbReference type="Proteomes" id="UP000054018">
    <property type="component" value="Unassembled WGS sequence"/>
</dbReference>
<dbReference type="AlphaFoldDB" id="A0A0C9YUW1"/>
<feature type="compositionally biased region" description="Low complexity" evidence="1">
    <location>
        <begin position="1"/>
        <end position="15"/>
    </location>
</feature>
<proteinExistence type="predicted"/>
<protein>
    <submittedName>
        <fullName evidence="2">Uncharacterized protein</fullName>
    </submittedName>
</protein>
<feature type="region of interest" description="Disordered" evidence="1">
    <location>
        <begin position="1"/>
        <end position="20"/>
    </location>
</feature>
<reference evidence="3" key="2">
    <citation type="submission" date="2015-01" db="EMBL/GenBank/DDBJ databases">
        <title>Evolutionary Origins and Diversification of the Mycorrhizal Mutualists.</title>
        <authorList>
            <consortium name="DOE Joint Genome Institute"/>
            <consortium name="Mycorrhizal Genomics Consortium"/>
            <person name="Kohler A."/>
            <person name="Kuo A."/>
            <person name="Nagy L.G."/>
            <person name="Floudas D."/>
            <person name="Copeland A."/>
            <person name="Barry K.W."/>
            <person name="Cichocki N."/>
            <person name="Veneault-Fourrey C."/>
            <person name="LaButti K."/>
            <person name="Lindquist E.A."/>
            <person name="Lipzen A."/>
            <person name="Lundell T."/>
            <person name="Morin E."/>
            <person name="Murat C."/>
            <person name="Riley R."/>
            <person name="Ohm R."/>
            <person name="Sun H."/>
            <person name="Tunlid A."/>
            <person name="Henrissat B."/>
            <person name="Grigoriev I.V."/>
            <person name="Hibbett D.S."/>
            <person name="Martin F."/>
        </authorList>
    </citation>
    <scope>NUCLEOTIDE SEQUENCE [LARGE SCALE GENOMIC DNA]</scope>
    <source>
        <strain evidence="3">441</strain>
    </source>
</reference>
<accession>A0A0C9YUW1</accession>
<reference evidence="2 3" key="1">
    <citation type="submission" date="2014-04" db="EMBL/GenBank/DDBJ databases">
        <authorList>
            <consortium name="DOE Joint Genome Institute"/>
            <person name="Kuo A."/>
            <person name="Kohler A."/>
            <person name="Costa M.D."/>
            <person name="Nagy L.G."/>
            <person name="Floudas D."/>
            <person name="Copeland A."/>
            <person name="Barry K.W."/>
            <person name="Cichocki N."/>
            <person name="Veneault-Fourrey C."/>
            <person name="LaButti K."/>
            <person name="Lindquist E.A."/>
            <person name="Lipzen A."/>
            <person name="Lundell T."/>
            <person name="Morin E."/>
            <person name="Murat C."/>
            <person name="Sun H."/>
            <person name="Tunlid A."/>
            <person name="Henrissat B."/>
            <person name="Grigoriev I.V."/>
            <person name="Hibbett D.S."/>
            <person name="Martin F."/>
            <person name="Nordberg H.P."/>
            <person name="Cantor M.N."/>
            <person name="Hua S.X."/>
        </authorList>
    </citation>
    <scope>NUCLEOTIDE SEQUENCE [LARGE SCALE GENOMIC DNA]</scope>
    <source>
        <strain evidence="2 3">441</strain>
    </source>
</reference>
<organism evidence="2 3">
    <name type="scientific">Pisolithus microcarpus 441</name>
    <dbReference type="NCBI Taxonomy" id="765257"/>
    <lineage>
        <taxon>Eukaryota</taxon>
        <taxon>Fungi</taxon>
        <taxon>Dikarya</taxon>
        <taxon>Basidiomycota</taxon>
        <taxon>Agaricomycotina</taxon>
        <taxon>Agaricomycetes</taxon>
        <taxon>Agaricomycetidae</taxon>
        <taxon>Boletales</taxon>
        <taxon>Sclerodermatineae</taxon>
        <taxon>Pisolithaceae</taxon>
        <taxon>Pisolithus</taxon>
    </lineage>
</organism>
<sequence length="94" mass="10273">MSTTKAATSTKTSTKPRYLSPNASCELIPKMWAANMERLGSLMREIPDEAAAEDVAREWMDEYYEVSGVSTVDGSTGPHRGAAAVCRQPEHRSP</sequence>
<gene>
    <name evidence="2" type="ORF">PISMIDRAFT_19319</name>
</gene>
<evidence type="ECO:0000256" key="1">
    <source>
        <dbReference type="SAM" id="MobiDB-lite"/>
    </source>
</evidence>
<dbReference type="EMBL" id="KN834172">
    <property type="protein sequence ID" value="KIK11683.1"/>
    <property type="molecule type" value="Genomic_DNA"/>
</dbReference>
<name>A0A0C9YUW1_9AGAM</name>
<evidence type="ECO:0000313" key="2">
    <source>
        <dbReference type="EMBL" id="KIK11683.1"/>
    </source>
</evidence>
<feature type="region of interest" description="Disordered" evidence="1">
    <location>
        <begin position="70"/>
        <end position="94"/>
    </location>
</feature>
<dbReference type="HOGENOM" id="CLU_2387034_0_0_1"/>
<keyword evidence="3" id="KW-1185">Reference proteome</keyword>